<feature type="region of interest" description="Disordered" evidence="1">
    <location>
        <begin position="282"/>
        <end position="369"/>
    </location>
</feature>
<feature type="compositionally biased region" description="Basic and acidic residues" evidence="1">
    <location>
        <begin position="317"/>
        <end position="338"/>
    </location>
</feature>
<dbReference type="SUPFAM" id="SSF74924">
    <property type="entry name" value="Cap-Gly domain"/>
    <property type="match status" value="1"/>
</dbReference>
<sequence length="369" mass="40488">MGNAASSAALLPAERVYALCAAFGLSVAEVEYCHRHYRALRFDAPHARRRGRGQPTDAAEAPAGPPAITDLLEADWLRARVFQTLFAVDDASAAVVSKTTLEAYLRALARWKNAGLPGRLALVFDVLDFDNDGWLTEADLTFKTGDRVCVRNSPLGYAGVLRFLGETEFREGVWAGIELDEPKGKNNGTVQGVQYFATEPKRGVFVDFPALQLESHFLAAHDILARIAAEPADRQPPANQIQAFGPRGVKVVWVSKEVFCARIAQEKWFAERIMQSVLSTQLRGQVPPQVDRRLQTPIQSDSRITAPTAPKQPPETDPARDATRAQRDRQQYRAEASQKRPGSSASGDAAPTTSKARSQKRASDARRGK</sequence>
<comment type="caution">
    <text evidence="3">The sequence shown here is derived from an EMBL/GenBank/DDBJ whole genome shotgun (WGS) entry which is preliminary data.</text>
</comment>
<dbReference type="Proteomes" id="UP001527925">
    <property type="component" value="Unassembled WGS sequence"/>
</dbReference>
<proteinExistence type="predicted"/>
<protein>
    <submittedName>
        <fullName evidence="3">CAP-Gly domain-containing linker protein 4</fullName>
    </submittedName>
</protein>
<dbReference type="PANTHER" id="PTHR18916:SF83">
    <property type="entry name" value="TIP ELONGATION PROTEIN 1"/>
    <property type="match status" value="1"/>
</dbReference>
<accession>A0ABR4N894</accession>
<name>A0ABR4N894_9FUNG</name>
<dbReference type="Pfam" id="PF01302">
    <property type="entry name" value="CAP_GLY"/>
    <property type="match status" value="1"/>
</dbReference>
<dbReference type="PROSITE" id="PS50245">
    <property type="entry name" value="CAP_GLY_2"/>
    <property type="match status" value="1"/>
</dbReference>
<dbReference type="SMART" id="SM01052">
    <property type="entry name" value="CAP_GLY"/>
    <property type="match status" value="1"/>
</dbReference>
<gene>
    <name evidence="3" type="primary">CLIP4</name>
    <name evidence="3" type="ORF">HK105_204671</name>
</gene>
<evidence type="ECO:0000259" key="2">
    <source>
        <dbReference type="PROSITE" id="PS50245"/>
    </source>
</evidence>
<dbReference type="InterPro" id="IPR000938">
    <property type="entry name" value="CAP-Gly_domain"/>
</dbReference>
<dbReference type="InterPro" id="IPR036859">
    <property type="entry name" value="CAP-Gly_dom_sf"/>
</dbReference>
<keyword evidence="4" id="KW-1185">Reference proteome</keyword>
<dbReference type="PROSITE" id="PS00845">
    <property type="entry name" value="CAP_GLY_1"/>
    <property type="match status" value="1"/>
</dbReference>
<feature type="compositionally biased region" description="Polar residues" evidence="1">
    <location>
        <begin position="340"/>
        <end position="356"/>
    </location>
</feature>
<evidence type="ECO:0000313" key="3">
    <source>
        <dbReference type="EMBL" id="KAL2915725.1"/>
    </source>
</evidence>
<feature type="domain" description="CAP-Gly" evidence="2">
    <location>
        <begin position="165"/>
        <end position="207"/>
    </location>
</feature>
<dbReference type="InterPro" id="IPR018247">
    <property type="entry name" value="EF_Hand_1_Ca_BS"/>
</dbReference>
<dbReference type="Gene3D" id="2.30.30.190">
    <property type="entry name" value="CAP Gly-rich-like domain"/>
    <property type="match status" value="1"/>
</dbReference>
<dbReference type="PANTHER" id="PTHR18916">
    <property type="entry name" value="DYNACTIN 1-RELATED MICROTUBULE-BINDING"/>
    <property type="match status" value="1"/>
</dbReference>
<reference evidence="3 4" key="1">
    <citation type="submission" date="2023-09" db="EMBL/GenBank/DDBJ databases">
        <title>Pangenome analysis of Batrachochytrium dendrobatidis and related Chytrids.</title>
        <authorList>
            <person name="Yacoub M.N."/>
            <person name="Stajich J.E."/>
            <person name="James T.Y."/>
        </authorList>
    </citation>
    <scope>NUCLEOTIDE SEQUENCE [LARGE SCALE GENOMIC DNA]</scope>
    <source>
        <strain evidence="3 4">JEL0888</strain>
    </source>
</reference>
<dbReference type="PROSITE" id="PS00018">
    <property type="entry name" value="EF_HAND_1"/>
    <property type="match status" value="1"/>
</dbReference>
<evidence type="ECO:0000313" key="4">
    <source>
        <dbReference type="Proteomes" id="UP001527925"/>
    </source>
</evidence>
<evidence type="ECO:0000256" key="1">
    <source>
        <dbReference type="SAM" id="MobiDB-lite"/>
    </source>
</evidence>
<dbReference type="EMBL" id="JADGIZ020000021">
    <property type="protein sequence ID" value="KAL2915725.1"/>
    <property type="molecule type" value="Genomic_DNA"/>
</dbReference>
<feature type="compositionally biased region" description="Polar residues" evidence="1">
    <location>
        <begin position="296"/>
        <end position="305"/>
    </location>
</feature>
<organism evidence="3 4">
    <name type="scientific">Polyrhizophydium stewartii</name>
    <dbReference type="NCBI Taxonomy" id="2732419"/>
    <lineage>
        <taxon>Eukaryota</taxon>
        <taxon>Fungi</taxon>
        <taxon>Fungi incertae sedis</taxon>
        <taxon>Chytridiomycota</taxon>
        <taxon>Chytridiomycota incertae sedis</taxon>
        <taxon>Chytridiomycetes</taxon>
        <taxon>Rhizophydiales</taxon>
        <taxon>Rhizophydiales incertae sedis</taxon>
        <taxon>Polyrhizophydium</taxon>
    </lineage>
</organism>